<dbReference type="GeneTree" id="ENSGT00390000012588"/>
<proteinExistence type="inferred from homology"/>
<dbReference type="InterPro" id="IPR007497">
    <property type="entry name" value="SIMPL/DUF541"/>
</dbReference>
<dbReference type="Ensembl" id="ENSHCOT00000009814.1">
    <property type="protein sequence ID" value="ENSHCOP00000019013.1"/>
    <property type="gene ID" value="ENSHCOG00000004023.1"/>
</dbReference>
<protein>
    <submittedName>
        <fullName evidence="7">Interleukin-1 receptor-associated kinase 1 binding protein 1</fullName>
    </submittedName>
</protein>
<name>A0A3Q2YMW6_HIPCM</name>
<reference evidence="7" key="2">
    <citation type="submission" date="2025-09" db="UniProtKB">
        <authorList>
            <consortium name="Ensembl"/>
        </authorList>
    </citation>
    <scope>IDENTIFICATION</scope>
</reference>
<dbReference type="PANTHER" id="PTHR18842:SF2">
    <property type="entry name" value="INTERLEUKIN-1 RECEPTOR-ASSOCIATED KINASE 1-BINDING PROTEIN 1"/>
    <property type="match status" value="1"/>
</dbReference>
<sequence length="245" mass="27396">ATLLIDLYFVVLPEARPFAVIETEQGVAETRAGNRQSPAGSQARELQVTGTAEVSYPADRASVRLSVGNSKATVNEVTSSVSRRLEYILQAVRQHGVREDDITVRKFLHRDDEVYHMNAEVTVTFSDFDKMEQSCSVLLEKLDRSVSVGRPRFFHSAECLNLIRQSACVSAVENAQQKASRVSQLLGQSLGAPTLVQEEEMREWRTQDEEAASTQAAPLPRIPSVTAFSRVSVYFRMRDGNRKKY</sequence>
<keyword evidence="5" id="KW-0539">Nucleus</keyword>
<evidence type="ECO:0000256" key="3">
    <source>
        <dbReference type="ARBA" id="ARBA00005509"/>
    </source>
</evidence>
<dbReference type="Gene3D" id="3.30.70.2970">
    <property type="entry name" value="Protein of unknown function (DUF541), domain 2"/>
    <property type="match status" value="1"/>
</dbReference>
<organism evidence="7 8">
    <name type="scientific">Hippocampus comes</name>
    <name type="common">Tiger tail seahorse</name>
    <dbReference type="NCBI Taxonomy" id="109280"/>
    <lineage>
        <taxon>Eukaryota</taxon>
        <taxon>Metazoa</taxon>
        <taxon>Chordata</taxon>
        <taxon>Craniata</taxon>
        <taxon>Vertebrata</taxon>
        <taxon>Euteleostomi</taxon>
        <taxon>Actinopterygii</taxon>
        <taxon>Neopterygii</taxon>
        <taxon>Teleostei</taxon>
        <taxon>Neoteleostei</taxon>
        <taxon>Acanthomorphata</taxon>
        <taxon>Syngnathiaria</taxon>
        <taxon>Syngnathiformes</taxon>
        <taxon>Syngnathoidei</taxon>
        <taxon>Syngnathidae</taxon>
        <taxon>Hippocampus</taxon>
    </lineage>
</organism>
<evidence type="ECO:0000256" key="2">
    <source>
        <dbReference type="ARBA" id="ARBA00004496"/>
    </source>
</evidence>
<dbReference type="STRING" id="109280.ENSHCOP00000019013"/>
<accession>A0A3Q2YMW6</accession>
<dbReference type="Gene3D" id="3.30.110.170">
    <property type="entry name" value="Protein of unknown function (DUF541), domain 1"/>
    <property type="match status" value="1"/>
</dbReference>
<reference evidence="7" key="1">
    <citation type="submission" date="2025-08" db="UniProtKB">
        <authorList>
            <consortium name="Ensembl"/>
        </authorList>
    </citation>
    <scope>IDENTIFICATION</scope>
</reference>
<dbReference type="GO" id="GO:0043123">
    <property type="term" value="P:positive regulation of canonical NF-kappaB signal transduction"/>
    <property type="evidence" value="ECO:0007669"/>
    <property type="project" value="InterPro"/>
</dbReference>
<feature type="region of interest" description="Disordered" evidence="6">
    <location>
        <begin position="197"/>
        <end position="217"/>
    </location>
</feature>
<evidence type="ECO:0000313" key="8">
    <source>
        <dbReference type="Proteomes" id="UP000264820"/>
    </source>
</evidence>
<evidence type="ECO:0000256" key="1">
    <source>
        <dbReference type="ARBA" id="ARBA00004123"/>
    </source>
</evidence>
<comment type="subcellular location">
    <subcellularLocation>
        <location evidence="2">Cytoplasm</location>
    </subcellularLocation>
    <subcellularLocation>
        <location evidence="1">Nucleus</location>
    </subcellularLocation>
</comment>
<dbReference type="PANTHER" id="PTHR18842">
    <property type="entry name" value="INTERLEUKIN-1 RECEPTOR-ASSOCIATED KINASE 1-BINDING PROTEIN 1"/>
    <property type="match status" value="1"/>
</dbReference>
<dbReference type="GO" id="GO:0005634">
    <property type="term" value="C:nucleus"/>
    <property type="evidence" value="ECO:0007669"/>
    <property type="project" value="UniProtKB-SubCell"/>
</dbReference>
<evidence type="ECO:0000256" key="6">
    <source>
        <dbReference type="SAM" id="MobiDB-lite"/>
    </source>
</evidence>
<evidence type="ECO:0000313" key="7">
    <source>
        <dbReference type="Ensembl" id="ENSHCOP00000019013.1"/>
    </source>
</evidence>
<evidence type="ECO:0000256" key="5">
    <source>
        <dbReference type="ARBA" id="ARBA00023242"/>
    </source>
</evidence>
<dbReference type="AlphaFoldDB" id="A0A3Q2YMW6"/>
<dbReference type="GO" id="GO:0006955">
    <property type="term" value="P:immune response"/>
    <property type="evidence" value="ECO:0007669"/>
    <property type="project" value="InterPro"/>
</dbReference>
<dbReference type="OMA" id="TQTATRE"/>
<dbReference type="Proteomes" id="UP000264820">
    <property type="component" value="Unplaced"/>
</dbReference>
<dbReference type="InterPro" id="IPR030312">
    <property type="entry name" value="IRAK1BP1"/>
</dbReference>
<keyword evidence="4" id="KW-0963">Cytoplasm</keyword>
<dbReference type="GO" id="GO:0005737">
    <property type="term" value="C:cytoplasm"/>
    <property type="evidence" value="ECO:0007669"/>
    <property type="project" value="UniProtKB-SubCell"/>
</dbReference>
<keyword evidence="8" id="KW-1185">Reference proteome</keyword>
<evidence type="ECO:0000256" key="4">
    <source>
        <dbReference type="ARBA" id="ARBA00022490"/>
    </source>
</evidence>
<dbReference type="Pfam" id="PF04402">
    <property type="entry name" value="SIMPL"/>
    <property type="match status" value="1"/>
</dbReference>
<comment type="similarity">
    <text evidence="3">Belongs to the IRAK1BP1 family.</text>
</comment>